<evidence type="ECO:0000256" key="1">
    <source>
        <dbReference type="SAM" id="MobiDB-lite"/>
    </source>
</evidence>
<dbReference type="AlphaFoldDB" id="X7ZPX0"/>
<dbReference type="EC" id="5.1.1.-" evidence="2"/>
<sequence length="126" mass="13333">MEAAGDRTAVLPAVRPELDTFATAGHLSAWLDSDTTGLLLAEASTAFHAGVHELLLIALALAVRSSWATGRAGRYRRRGPRPPRGTRPRHRFVAHGRVVHDQTPVSLAVGGLSWAQVAAGEAALGR</sequence>
<protein>
    <submittedName>
        <fullName evidence="2">Linear gramicidin synthetase subunit D domain protein</fullName>
        <ecNumber evidence="2">5.1.1.-</ecNumber>
    </submittedName>
</protein>
<proteinExistence type="predicted"/>
<dbReference type="GO" id="GO:0016853">
    <property type="term" value="F:isomerase activity"/>
    <property type="evidence" value="ECO:0007669"/>
    <property type="project" value="UniProtKB-KW"/>
</dbReference>
<dbReference type="EMBL" id="JAOB01000070">
    <property type="protein sequence ID" value="EUA20700.1"/>
    <property type="molecule type" value="Genomic_DNA"/>
</dbReference>
<dbReference type="PATRIC" id="fig|1299334.3.peg.7823"/>
<name>X7ZPX0_MYCXE</name>
<gene>
    <name evidence="2" type="ORF">I553_3014</name>
</gene>
<keyword evidence="2" id="KW-0413">Isomerase</keyword>
<organism evidence="2">
    <name type="scientific">Mycobacterium xenopi 4042</name>
    <dbReference type="NCBI Taxonomy" id="1299334"/>
    <lineage>
        <taxon>Bacteria</taxon>
        <taxon>Bacillati</taxon>
        <taxon>Actinomycetota</taxon>
        <taxon>Actinomycetes</taxon>
        <taxon>Mycobacteriales</taxon>
        <taxon>Mycobacteriaceae</taxon>
        <taxon>Mycobacterium</taxon>
    </lineage>
</organism>
<reference evidence="2" key="1">
    <citation type="submission" date="2014-01" db="EMBL/GenBank/DDBJ databases">
        <authorList>
            <person name="Brown-Elliot B."/>
            <person name="Wallace R."/>
            <person name="Lenaerts A."/>
            <person name="Ordway D."/>
            <person name="DeGroote M.A."/>
            <person name="Parker T."/>
            <person name="Sizemore C."/>
            <person name="Tallon L.J."/>
            <person name="Sadzewicz L.K."/>
            <person name="Sengamalay N."/>
            <person name="Fraser C.M."/>
            <person name="Hine E."/>
            <person name="Shefchek K.A."/>
            <person name="Das S.P."/>
            <person name="Tettelin H."/>
        </authorList>
    </citation>
    <scope>NUCLEOTIDE SEQUENCE [LARGE SCALE GENOMIC DNA]</scope>
    <source>
        <strain evidence="2">4042</strain>
    </source>
</reference>
<dbReference type="Gene3D" id="3.30.559.30">
    <property type="entry name" value="Nonribosomal peptide synthetase, condensation domain"/>
    <property type="match status" value="1"/>
</dbReference>
<feature type="region of interest" description="Disordered" evidence="1">
    <location>
        <begin position="69"/>
        <end position="89"/>
    </location>
</feature>
<evidence type="ECO:0000313" key="2">
    <source>
        <dbReference type="EMBL" id="EUA20700.1"/>
    </source>
</evidence>
<comment type="caution">
    <text evidence="2">The sequence shown here is derived from an EMBL/GenBank/DDBJ whole genome shotgun (WGS) entry which is preliminary data.</text>
</comment>
<feature type="compositionally biased region" description="Basic residues" evidence="1">
    <location>
        <begin position="73"/>
        <end position="89"/>
    </location>
</feature>
<accession>X7ZPX0</accession>